<dbReference type="RefSeq" id="WP_183561541.1">
    <property type="nucleotide sequence ID" value="NZ_CBCSLB010000003.1"/>
</dbReference>
<dbReference type="CDD" id="cd03214">
    <property type="entry name" value="ABC_Iron-Siderophores_B12_Hemin"/>
    <property type="match status" value="1"/>
</dbReference>
<dbReference type="SUPFAM" id="SSF52540">
    <property type="entry name" value="P-loop containing nucleoside triphosphate hydrolases"/>
    <property type="match status" value="1"/>
</dbReference>
<dbReference type="PANTHER" id="PTHR42794">
    <property type="entry name" value="HEMIN IMPORT ATP-BINDING PROTEIN HMUV"/>
    <property type="match status" value="1"/>
</dbReference>
<evidence type="ECO:0000256" key="1">
    <source>
        <dbReference type="ARBA" id="ARBA00022448"/>
    </source>
</evidence>
<comment type="caution">
    <text evidence="6">The sequence shown here is derived from an EMBL/GenBank/DDBJ whole genome shotgun (WGS) entry which is preliminary data.</text>
</comment>
<keyword evidence="3 6" id="KW-0067">ATP-binding</keyword>
<proteinExistence type="predicted"/>
<keyword evidence="1" id="KW-0813">Transport</keyword>
<dbReference type="InterPro" id="IPR003439">
    <property type="entry name" value="ABC_transporter-like_ATP-bd"/>
</dbReference>
<keyword evidence="2" id="KW-0547">Nucleotide-binding</keyword>
<dbReference type="Proteomes" id="UP000518605">
    <property type="component" value="Unassembled WGS sequence"/>
</dbReference>
<dbReference type="NCBIfam" id="NF010068">
    <property type="entry name" value="PRK13548.1"/>
    <property type="match status" value="1"/>
</dbReference>
<reference evidence="6 7" key="1">
    <citation type="submission" date="2020-08" db="EMBL/GenBank/DDBJ databases">
        <title>Genomic Encyclopedia of Type Strains, Phase III (KMG-III): the genomes of soil and plant-associated and newly described type strains.</title>
        <authorList>
            <person name="Whitman W."/>
        </authorList>
    </citation>
    <scope>NUCLEOTIDE SEQUENCE [LARGE SCALE GENOMIC DNA]</scope>
    <source>
        <strain evidence="6 7">CECT 8234</strain>
    </source>
</reference>
<dbReference type="InterPro" id="IPR003593">
    <property type="entry name" value="AAA+_ATPase"/>
</dbReference>
<dbReference type="PANTHER" id="PTHR42794:SF1">
    <property type="entry name" value="HEMIN IMPORT ATP-BINDING PROTEIN HMUV"/>
    <property type="match status" value="1"/>
</dbReference>
<dbReference type="InterPro" id="IPR017871">
    <property type="entry name" value="ABC_transporter-like_CS"/>
</dbReference>
<dbReference type="PROSITE" id="PS50893">
    <property type="entry name" value="ABC_TRANSPORTER_2"/>
    <property type="match status" value="1"/>
</dbReference>
<dbReference type="InterPro" id="IPR027417">
    <property type="entry name" value="P-loop_NTPase"/>
</dbReference>
<gene>
    <name evidence="6" type="ORF">FHS16_002045</name>
</gene>
<feature type="domain" description="ABC transporter" evidence="5">
    <location>
        <begin position="2"/>
        <end position="238"/>
    </location>
</feature>
<evidence type="ECO:0000256" key="2">
    <source>
        <dbReference type="ARBA" id="ARBA00022741"/>
    </source>
</evidence>
<dbReference type="PROSITE" id="PS00211">
    <property type="entry name" value="ABC_TRANSPORTER_1"/>
    <property type="match status" value="1"/>
</dbReference>
<accession>A0A7W5C8G2</accession>
<dbReference type="EMBL" id="JACHXW010000005">
    <property type="protein sequence ID" value="MBB3151999.1"/>
    <property type="molecule type" value="Genomic_DNA"/>
</dbReference>
<dbReference type="GO" id="GO:0005524">
    <property type="term" value="F:ATP binding"/>
    <property type="evidence" value="ECO:0007669"/>
    <property type="project" value="UniProtKB-KW"/>
</dbReference>
<dbReference type="SMART" id="SM00382">
    <property type="entry name" value="AAA"/>
    <property type="match status" value="1"/>
</dbReference>
<keyword evidence="4" id="KW-1278">Translocase</keyword>
<dbReference type="Pfam" id="PF00005">
    <property type="entry name" value="ABC_tran"/>
    <property type="match status" value="1"/>
</dbReference>
<dbReference type="AlphaFoldDB" id="A0A7W5C8G2"/>
<protein>
    <submittedName>
        <fullName evidence="6">Iron complex transport system ATP-binding protein</fullName>
    </submittedName>
</protein>
<organism evidence="6 7">
    <name type="scientific">Paenibacillus endophyticus</name>
    <dbReference type="NCBI Taxonomy" id="1294268"/>
    <lineage>
        <taxon>Bacteria</taxon>
        <taxon>Bacillati</taxon>
        <taxon>Bacillota</taxon>
        <taxon>Bacilli</taxon>
        <taxon>Bacillales</taxon>
        <taxon>Paenibacillaceae</taxon>
        <taxon>Paenibacillus</taxon>
    </lineage>
</organism>
<dbReference type="Gene3D" id="3.40.50.300">
    <property type="entry name" value="P-loop containing nucleotide triphosphate hydrolases"/>
    <property type="match status" value="1"/>
</dbReference>
<evidence type="ECO:0000313" key="7">
    <source>
        <dbReference type="Proteomes" id="UP000518605"/>
    </source>
</evidence>
<dbReference type="FunFam" id="3.40.50.300:FF:000134">
    <property type="entry name" value="Iron-enterobactin ABC transporter ATP-binding protein"/>
    <property type="match status" value="1"/>
</dbReference>
<evidence type="ECO:0000259" key="5">
    <source>
        <dbReference type="PROSITE" id="PS50893"/>
    </source>
</evidence>
<evidence type="ECO:0000256" key="3">
    <source>
        <dbReference type="ARBA" id="ARBA00022840"/>
    </source>
</evidence>
<name>A0A7W5C8G2_9BACL</name>
<sequence>MIEVREVIQDVNGRQVLKGVSFTFQKDRMYGIIGPNGVGKSTLLHLLSGVDRPKQGEVLLSGRPLTSYPRKMIAKQMAVLQQNGLPPVGFTVREVVSMGRYPYQNWLGSEDEDSVKLVEESLVAMGLKELELRTMDQLSGGERQRVALAKLMAQGPAILLLDEPTTYLDIGFQSQLMDTVRAWQRKSGLTVIAVLHDLNLAALYCDELVVLHQGKIEAAGTPQQVLTTSLIEQVYETKTTVISHPITGVPQMMLQPNFKG</sequence>
<dbReference type="GO" id="GO:0016887">
    <property type="term" value="F:ATP hydrolysis activity"/>
    <property type="evidence" value="ECO:0007669"/>
    <property type="project" value="InterPro"/>
</dbReference>
<evidence type="ECO:0000256" key="4">
    <source>
        <dbReference type="ARBA" id="ARBA00022967"/>
    </source>
</evidence>
<evidence type="ECO:0000313" key="6">
    <source>
        <dbReference type="EMBL" id="MBB3151999.1"/>
    </source>
</evidence>
<keyword evidence="7" id="KW-1185">Reference proteome</keyword>